<gene>
    <name evidence="2" type="ORF">PPYR_00637</name>
</gene>
<proteinExistence type="predicted"/>
<evidence type="ECO:0000313" key="2">
    <source>
        <dbReference type="EMBL" id="KAB0803667.1"/>
    </source>
</evidence>
<dbReference type="Proteomes" id="UP000327044">
    <property type="component" value="Unassembled WGS sequence"/>
</dbReference>
<dbReference type="AlphaFoldDB" id="A0A5N4B246"/>
<dbReference type="InParanoid" id="A0A5N4B246"/>
<reference evidence="2 3" key="1">
    <citation type="journal article" date="2018" name="Elife">
        <title>Firefly genomes illuminate parallel origins of bioluminescence in beetles.</title>
        <authorList>
            <person name="Fallon T.R."/>
            <person name="Lower S.E."/>
            <person name="Chang C.H."/>
            <person name="Bessho-Uehara M."/>
            <person name="Martin G.J."/>
            <person name="Bewick A.J."/>
            <person name="Behringer M."/>
            <person name="Debat H.J."/>
            <person name="Wong I."/>
            <person name="Day J.C."/>
            <person name="Suvorov A."/>
            <person name="Silva C.J."/>
            <person name="Stanger-Hall K.F."/>
            <person name="Hall D.W."/>
            <person name="Schmitz R.J."/>
            <person name="Nelson D.R."/>
            <person name="Lewis S.M."/>
            <person name="Shigenobu S."/>
            <person name="Bybee S.M."/>
            <person name="Larracuente A.M."/>
            <person name="Oba Y."/>
            <person name="Weng J.K."/>
        </authorList>
    </citation>
    <scope>NUCLEOTIDE SEQUENCE [LARGE SCALE GENOMIC DNA]</scope>
    <source>
        <strain evidence="2">1611_PpyrPB1</strain>
        <tissue evidence="2">Whole body</tissue>
    </source>
</reference>
<keyword evidence="3" id="KW-1185">Reference proteome</keyword>
<keyword evidence="1" id="KW-0732">Signal</keyword>
<name>A0A5N4B246_PHOPY</name>
<feature type="chain" id="PRO_5024297558" description="Protein quiver" evidence="1">
    <location>
        <begin position="21"/>
        <end position="115"/>
    </location>
</feature>
<accession>A0A5N4B246</accession>
<sequence length="115" mass="13067">MYLKLVLASFGLICVGVASGSTSTTCYTCFGIEDESSQELLNCRRMINITATDRCSGSPRAYCIFYYGNTIRNQPVVTRAVRKCSLYDCQYYREWSAANLHCSHCEESYCNIFQM</sequence>
<feature type="signal peptide" evidence="1">
    <location>
        <begin position="1"/>
        <end position="20"/>
    </location>
</feature>
<comment type="caution">
    <text evidence="2">The sequence shown here is derived from an EMBL/GenBank/DDBJ whole genome shotgun (WGS) entry which is preliminary data.</text>
</comment>
<evidence type="ECO:0000256" key="1">
    <source>
        <dbReference type="SAM" id="SignalP"/>
    </source>
</evidence>
<evidence type="ECO:0000313" key="3">
    <source>
        <dbReference type="Proteomes" id="UP000327044"/>
    </source>
</evidence>
<protein>
    <recommendedName>
        <fullName evidence="4">Protein quiver</fullName>
    </recommendedName>
</protein>
<organism evidence="2 3">
    <name type="scientific">Photinus pyralis</name>
    <name type="common">Common eastern firefly</name>
    <name type="synonym">Lampyris pyralis</name>
    <dbReference type="NCBI Taxonomy" id="7054"/>
    <lineage>
        <taxon>Eukaryota</taxon>
        <taxon>Metazoa</taxon>
        <taxon>Ecdysozoa</taxon>
        <taxon>Arthropoda</taxon>
        <taxon>Hexapoda</taxon>
        <taxon>Insecta</taxon>
        <taxon>Pterygota</taxon>
        <taxon>Neoptera</taxon>
        <taxon>Endopterygota</taxon>
        <taxon>Coleoptera</taxon>
        <taxon>Polyphaga</taxon>
        <taxon>Elateriformia</taxon>
        <taxon>Elateroidea</taxon>
        <taxon>Lampyridae</taxon>
        <taxon>Lampyrinae</taxon>
        <taxon>Photinus</taxon>
    </lineage>
</organism>
<dbReference type="EMBL" id="VVIM01000001">
    <property type="protein sequence ID" value="KAB0803667.1"/>
    <property type="molecule type" value="Genomic_DNA"/>
</dbReference>
<evidence type="ECO:0008006" key="4">
    <source>
        <dbReference type="Google" id="ProtNLM"/>
    </source>
</evidence>